<gene>
    <name evidence="1" type="ORF">ACFFUT_16655</name>
</gene>
<dbReference type="Proteomes" id="UP001589683">
    <property type="component" value="Unassembled WGS sequence"/>
</dbReference>
<reference evidence="1 2" key="1">
    <citation type="submission" date="2024-09" db="EMBL/GenBank/DDBJ databases">
        <authorList>
            <person name="Sun Q."/>
            <person name="Mori K."/>
        </authorList>
    </citation>
    <scope>NUCLEOTIDE SEQUENCE [LARGE SCALE GENOMIC DNA]</scope>
    <source>
        <strain evidence="1 2">CECT 8726</strain>
    </source>
</reference>
<evidence type="ECO:0000313" key="2">
    <source>
        <dbReference type="Proteomes" id="UP001589683"/>
    </source>
</evidence>
<sequence length="127" mass="14134">MGNLRESKQKTGNGRKRAMHLWKPGNAVLSVLSAGSFGYLEGGRKPNSDRMRFLMATTQTFTRGSISSSWIGRVFSSIGGAIVSSMEKKSRQQIVQILQAKSDAELAQMGLKRDDIIRHVFSDMFYC</sequence>
<keyword evidence="2" id="KW-1185">Reference proteome</keyword>
<dbReference type="EMBL" id="JBHMEA010000049">
    <property type="protein sequence ID" value="MFB9233425.1"/>
    <property type="molecule type" value="Genomic_DNA"/>
</dbReference>
<organism evidence="1 2">
    <name type="scientific">Pseudohalocynthiibacter aestuariivivens</name>
    <dbReference type="NCBI Taxonomy" id="1591409"/>
    <lineage>
        <taxon>Bacteria</taxon>
        <taxon>Pseudomonadati</taxon>
        <taxon>Pseudomonadota</taxon>
        <taxon>Alphaproteobacteria</taxon>
        <taxon>Rhodobacterales</taxon>
        <taxon>Paracoccaceae</taxon>
        <taxon>Pseudohalocynthiibacter</taxon>
    </lineage>
</organism>
<evidence type="ECO:0008006" key="3">
    <source>
        <dbReference type="Google" id="ProtNLM"/>
    </source>
</evidence>
<accession>A0ABV5JIZ9</accession>
<name>A0ABV5JIZ9_9RHOB</name>
<evidence type="ECO:0000313" key="1">
    <source>
        <dbReference type="EMBL" id="MFB9233425.1"/>
    </source>
</evidence>
<dbReference type="RefSeq" id="WP_246531643.1">
    <property type="nucleotide sequence ID" value="NZ_JAGFNU010000003.1"/>
</dbReference>
<protein>
    <recommendedName>
        <fullName evidence="3">DUF1127 domain-containing protein</fullName>
    </recommendedName>
</protein>
<proteinExistence type="predicted"/>
<comment type="caution">
    <text evidence="1">The sequence shown here is derived from an EMBL/GenBank/DDBJ whole genome shotgun (WGS) entry which is preliminary data.</text>
</comment>